<evidence type="ECO:0000313" key="1">
    <source>
        <dbReference type="EMBL" id="CED71609.1"/>
    </source>
</evidence>
<reference evidence="2" key="1">
    <citation type="submission" date="2014-09" db="EMBL/GenBank/DDBJ databases">
        <authorList>
            <person name="Hjerde E."/>
        </authorList>
    </citation>
    <scope>NUCLEOTIDE SEQUENCE [LARGE SCALE GENOMIC DNA]</scope>
    <source>
        <strain evidence="2">06/09/139</strain>
    </source>
</reference>
<dbReference type="PROSITE" id="PS51257">
    <property type="entry name" value="PROKAR_LIPOPROTEIN"/>
    <property type="match status" value="1"/>
</dbReference>
<accession>A0A090KJ86</accession>
<dbReference type="Proteomes" id="UP000032427">
    <property type="component" value="Chromosome 1"/>
</dbReference>
<dbReference type="PATRIC" id="fig|80852.17.peg.1581"/>
<dbReference type="HOGENOM" id="CLU_034616_0_0_6"/>
<keyword evidence="1" id="KW-0449">Lipoprotein</keyword>
<name>A0A090KJ86_9GAMM</name>
<dbReference type="STRING" id="80852.AWOD_I_1536"/>
<dbReference type="EMBL" id="LN554846">
    <property type="protein sequence ID" value="CED71609.1"/>
    <property type="molecule type" value="Genomic_DNA"/>
</dbReference>
<sequence>MRTLPFTILASTILLAGCNHSDNTTSIPDTSFSVVHNVKIEPIPSQFMAYSKAGYNRYVSVKAPNGKSIHILIMNRLSDYQIVKAVNVLNHYLTPVDGAKYGTAEKKGKIANTMANNGAILKLMNYHDEPKYNDDLDGQPLFEEEIQVEGGSWYIKQDYENHRDASYEEILHLVHDYGIGVLNSPENGSTALPEFQKEFNTIQQLSLHNAYNPPKDTLKEWQQENSVDQEYFAAVIDSYYGLWGAYDGDGMWGFYKVKNRQDFVSYDPNAQYITEQIFASTLTYDAYIADSFNGTFRMTLDPTIPYTNHSQHLTKLTLSGSKNSNIELNKHDNTITGNAGINTVIVHGVQAEYNIEALENNMIHLIDTVDGRDGNNILSQIEKIQFTNQTVTL</sequence>
<dbReference type="KEGG" id="awd:AWOD_I_1536"/>
<dbReference type="OrthoDB" id="1490937at2"/>
<gene>
    <name evidence="1" type="ORF">AWOD_I_1536</name>
</gene>
<protein>
    <submittedName>
        <fullName evidence="1">Putative lipoprotein</fullName>
    </submittedName>
</protein>
<proteinExistence type="predicted"/>
<keyword evidence="2" id="KW-1185">Reference proteome</keyword>
<dbReference type="GeneID" id="28541095"/>
<evidence type="ECO:0000313" key="2">
    <source>
        <dbReference type="Proteomes" id="UP000032427"/>
    </source>
</evidence>
<dbReference type="AlphaFoldDB" id="A0A090KJ86"/>
<organism evidence="1 2">
    <name type="scientific">Aliivibrio wodanis</name>
    <dbReference type="NCBI Taxonomy" id="80852"/>
    <lineage>
        <taxon>Bacteria</taxon>
        <taxon>Pseudomonadati</taxon>
        <taxon>Pseudomonadota</taxon>
        <taxon>Gammaproteobacteria</taxon>
        <taxon>Vibrionales</taxon>
        <taxon>Vibrionaceae</taxon>
        <taxon>Aliivibrio</taxon>
    </lineage>
</organism>